<dbReference type="RefSeq" id="WP_005371253.1">
    <property type="nucleotide sequence ID" value="NZ_CM001475.1"/>
</dbReference>
<dbReference type="Pfam" id="PF13555">
    <property type="entry name" value="AAA_29"/>
    <property type="match status" value="1"/>
</dbReference>
<dbReference type="EMBL" id="CM001475">
    <property type="protein sequence ID" value="EIC29420.1"/>
    <property type="molecule type" value="Genomic_DNA"/>
</dbReference>
<keyword evidence="1" id="KW-0175">Coiled coil</keyword>
<gene>
    <name evidence="2" type="ORF">Metal_1641</name>
</gene>
<organism evidence="2 3">
    <name type="scientific">Methylomicrobium album BG8</name>
    <dbReference type="NCBI Taxonomy" id="686340"/>
    <lineage>
        <taxon>Bacteria</taxon>
        <taxon>Pseudomonadati</taxon>
        <taxon>Pseudomonadota</taxon>
        <taxon>Gammaproteobacteria</taxon>
        <taxon>Methylococcales</taxon>
        <taxon>Methylococcaceae</taxon>
        <taxon>Methylomicrobium</taxon>
    </lineage>
</organism>
<dbReference type="eggNOG" id="COG4913">
    <property type="taxonomic scope" value="Bacteria"/>
</dbReference>
<keyword evidence="3" id="KW-1185">Reference proteome</keyword>
<dbReference type="HOGENOM" id="CLU_009013_0_0_6"/>
<dbReference type="STRING" id="686340.Metal_1641"/>
<feature type="coiled-coil region" evidence="1">
    <location>
        <begin position="273"/>
        <end position="450"/>
    </location>
</feature>
<evidence type="ECO:0000313" key="3">
    <source>
        <dbReference type="Proteomes" id="UP000005090"/>
    </source>
</evidence>
<dbReference type="SUPFAM" id="SSF52540">
    <property type="entry name" value="P-loop containing nucleoside triphosphate hydrolases"/>
    <property type="match status" value="1"/>
</dbReference>
<protein>
    <submittedName>
        <fullName evidence="2">Uncharacterized protein</fullName>
    </submittedName>
</protein>
<sequence>MNEITQIADLYDCGAIRLRQLSVYNWGSFHGLHTAAIDPDGTLITGDNGAGKSTLVDALMALLQPAGKAAFNVAAAQGDRSDRSLMSYVRGSFGSAHDGSQTRVRSKREGAVVTGLCANYVAEDGAEMALAALFWIIHAGGGLGDLKRVYLVARRKLALKELLDAFGDGDPRALKNFLKDDPAITNCDDRFSEYLESYRRLLRMDNPNAPALLARALGLKKIDDLTALIRELVLEPSSVREDARKAVGEFADLVGIHERLLDARRQRDALAELPAIEKDLFRAESELKQLDAELQGLPVWFGEQCAALWAERVERIEDRLRAAKQVLAKLEQEVKDAESNAEQRHADYLQAGGERIEAIKKDLSVAEDKLRDTTRRAADYQQIAGALQLDKTLQEAVFARNRQQAANAIEQIEQEKTQAQDAFAEQAAKFSNAQQQQRDLQEEIRAIEARPDSNIDSKFQQLRDEMAEALGLAREQLVFFGELLDVKDEERAWQGAIERALGGLRTTLAVPEGEYPLVTRWLNQRHTGLHVRAQVVRASNDKATFKTNGYLRKLAWREHPYRDWLKQHLAHFDLDCVASTEALDRTPFSLTQQGLMHLEKGRFEKKDQQRIDDRRAWQLGFSNKNRLDALKQEAKALAEQLGVLDKAAAEARTRLDEVGKRSRQWEKLGEFRWAEIDAPYWQGRTGQLQNDIRQLEQAGGDLAKAKARWDEAKQALQQLQTKQGQQIAEVAGIGKDRQSAAARQEQAQRLAAAGLGDDLRAALRGKTGALKDEQLDDAAKIEERHRRGLEQQRDAVRGRKDRAGRSAIGIMTGFRAKWEALTAEWGADLASLSEYLHHLGQLEKDGLPALVEEFQKRLNKHTTQSLAAIRQRIDSEREEIYERIETINRVLARTEFKAGSFLRLGIQNDQYEHVLHFNRLLRQVMEQLTGDDHEARFAVLQQVIEILDKASSSASAYTLESLRLLDPRHQLSFYAEEIGLEDGAIRDVLKSSSGKSGGEKESFAGTIVAASLAYVLTPDGYDRPVYSTVFLDEAFSNTAEAVSRRVLRIFKELHIHVNLITPYKNLNLARESARSLIIAERDGATHESRLCEVTWEEIDRRLQRQAGELDIVLAPET</sequence>
<evidence type="ECO:0000256" key="1">
    <source>
        <dbReference type="SAM" id="Coils"/>
    </source>
</evidence>
<reference evidence="2 3" key="1">
    <citation type="journal article" date="2013" name="Genome Announc.">
        <title>Genome Sequence of the Obligate Gammaproteobacterial Methanotroph Methylomicrobium album Strain BG8.</title>
        <authorList>
            <person name="Kits K.D."/>
            <person name="Kalyuzhnaya M.G."/>
            <person name="Klotz M.G."/>
            <person name="Jetten M.S."/>
            <person name="Op den Camp H.J."/>
            <person name="Vuilleumier S."/>
            <person name="Bringel F."/>
            <person name="Dispirito A.A."/>
            <person name="Murrell J.C."/>
            <person name="Bruce D."/>
            <person name="Cheng J.F."/>
            <person name="Copeland A."/>
            <person name="Goodwin L."/>
            <person name="Hauser L."/>
            <person name="Lajus A."/>
            <person name="Land M.L."/>
            <person name="Lapidus A."/>
            <person name="Lucas S."/>
            <person name="Medigue C."/>
            <person name="Pitluck S."/>
            <person name="Woyke T."/>
            <person name="Zeytun A."/>
            <person name="Stein L.Y."/>
        </authorList>
    </citation>
    <scope>NUCLEOTIDE SEQUENCE [LARGE SCALE GENOMIC DNA]</scope>
    <source>
        <strain evidence="2 3">BG8</strain>
    </source>
</reference>
<dbReference type="AlphaFoldDB" id="H8GM59"/>
<accession>H8GM59</accession>
<dbReference type="Gene3D" id="3.40.50.300">
    <property type="entry name" value="P-loop containing nucleotide triphosphate hydrolases"/>
    <property type="match status" value="1"/>
</dbReference>
<name>H8GM59_METAL</name>
<dbReference type="Proteomes" id="UP000005090">
    <property type="component" value="Chromosome"/>
</dbReference>
<dbReference type="Pfam" id="PF13558">
    <property type="entry name" value="SbcC_Walker_B"/>
    <property type="match status" value="1"/>
</dbReference>
<proteinExistence type="predicted"/>
<evidence type="ECO:0000313" key="2">
    <source>
        <dbReference type="EMBL" id="EIC29420.1"/>
    </source>
</evidence>
<dbReference type="InterPro" id="IPR027417">
    <property type="entry name" value="P-loop_NTPase"/>
</dbReference>